<evidence type="ECO:0000313" key="3">
    <source>
        <dbReference type="Proteomes" id="UP000187455"/>
    </source>
</evidence>
<feature type="region of interest" description="Disordered" evidence="1">
    <location>
        <begin position="57"/>
        <end position="83"/>
    </location>
</feature>
<reference evidence="2 3" key="1">
    <citation type="journal article" date="2016" name="Mol. Biol. Evol.">
        <title>Genome-Wide Survey of Gut Fungi (Harpellales) Reveals the First Horizontally Transferred Ubiquitin Gene from a Mosquito Host.</title>
        <authorList>
            <person name="Wang Y."/>
            <person name="White M.M."/>
            <person name="Kvist S."/>
            <person name="Moncalvo J.M."/>
        </authorList>
    </citation>
    <scope>NUCLEOTIDE SEQUENCE [LARGE SCALE GENOMIC DNA]</scope>
    <source>
        <strain evidence="2 3">ALG-7-W6</strain>
    </source>
</reference>
<proteinExistence type="predicted"/>
<gene>
    <name evidence="2" type="ORF">AYI68_g7449</name>
</gene>
<feature type="compositionally biased region" description="Basic and acidic residues" evidence="1">
    <location>
        <begin position="57"/>
        <end position="68"/>
    </location>
</feature>
<comment type="caution">
    <text evidence="2">The sequence shown here is derived from an EMBL/GenBank/DDBJ whole genome shotgun (WGS) entry which is preliminary data.</text>
</comment>
<dbReference type="EMBL" id="LSSL01006283">
    <property type="protein sequence ID" value="OLY78504.1"/>
    <property type="molecule type" value="Genomic_DNA"/>
</dbReference>
<dbReference type="AlphaFoldDB" id="A0A1R0GNP1"/>
<protein>
    <submittedName>
        <fullName evidence="2">Uncharacterized protein</fullName>
    </submittedName>
</protein>
<keyword evidence="3" id="KW-1185">Reference proteome</keyword>
<accession>A0A1R0GNP1</accession>
<evidence type="ECO:0000313" key="2">
    <source>
        <dbReference type="EMBL" id="OLY78504.1"/>
    </source>
</evidence>
<dbReference type="Proteomes" id="UP000187455">
    <property type="component" value="Unassembled WGS sequence"/>
</dbReference>
<organism evidence="2 3">
    <name type="scientific">Smittium mucronatum</name>
    <dbReference type="NCBI Taxonomy" id="133383"/>
    <lineage>
        <taxon>Eukaryota</taxon>
        <taxon>Fungi</taxon>
        <taxon>Fungi incertae sedis</taxon>
        <taxon>Zoopagomycota</taxon>
        <taxon>Kickxellomycotina</taxon>
        <taxon>Harpellomycetes</taxon>
        <taxon>Harpellales</taxon>
        <taxon>Legeriomycetaceae</taxon>
        <taxon>Smittium</taxon>
    </lineage>
</organism>
<name>A0A1R0GNP1_9FUNG</name>
<feature type="region of interest" description="Disordered" evidence="1">
    <location>
        <begin position="33"/>
        <end position="52"/>
    </location>
</feature>
<evidence type="ECO:0000256" key="1">
    <source>
        <dbReference type="SAM" id="MobiDB-lite"/>
    </source>
</evidence>
<sequence length="206" mass="24017">MEKKNSAENIEYVPDIVFEANFDGKFEEVNSSFSVDDETKNVSGGRKTDENTVDLVESEKVSRFEKQDSSQSGKRSKYDIEDEPKKKKKRISDLTYEEQADVIRSIGKICKDFSFTEFSSKFKAMQKISEKEIILDIKLKTLVVKGFAKMPVNELKVSLKNLRYDMSRIFFIKYEGTDVKMVIERSYLEELEKFLLSIPKLKIYYV</sequence>